<dbReference type="SUPFAM" id="SSF55550">
    <property type="entry name" value="SH2 domain"/>
    <property type="match status" value="1"/>
</dbReference>
<comment type="catalytic activity">
    <reaction evidence="18">
        <text>L-tyrosyl-[protein] + ATP = O-phospho-L-tyrosyl-[protein] + ADP + H(+)</text>
        <dbReference type="Rhea" id="RHEA:10596"/>
        <dbReference type="Rhea" id="RHEA-COMP:10136"/>
        <dbReference type="Rhea" id="RHEA-COMP:20101"/>
        <dbReference type="ChEBI" id="CHEBI:15378"/>
        <dbReference type="ChEBI" id="CHEBI:30616"/>
        <dbReference type="ChEBI" id="CHEBI:46858"/>
        <dbReference type="ChEBI" id="CHEBI:61978"/>
        <dbReference type="ChEBI" id="CHEBI:456216"/>
        <dbReference type="EC" id="2.7.10.2"/>
    </reaction>
</comment>
<dbReference type="Gene3D" id="3.30.200.20">
    <property type="entry name" value="Phosphorylase Kinase, domain 1"/>
    <property type="match status" value="1"/>
</dbReference>
<dbReference type="SMART" id="SM00219">
    <property type="entry name" value="TyrKc"/>
    <property type="match status" value="1"/>
</dbReference>
<feature type="region of interest" description="Disordered" evidence="19">
    <location>
        <begin position="441"/>
        <end position="466"/>
    </location>
</feature>
<dbReference type="InterPro" id="IPR000719">
    <property type="entry name" value="Prot_kinase_dom"/>
</dbReference>
<keyword evidence="24" id="KW-1185">Reference proteome</keyword>
<name>A0A1V4JVB5_PATFA</name>
<evidence type="ECO:0000256" key="18">
    <source>
        <dbReference type="RuleBase" id="RU362096"/>
    </source>
</evidence>
<protein>
    <recommendedName>
        <fullName evidence="18">Tyrosine-protein kinase</fullName>
        <ecNumber evidence="18">2.7.10.2</ecNumber>
    </recommendedName>
</protein>
<evidence type="ECO:0000259" key="21">
    <source>
        <dbReference type="PROSITE" id="PS50002"/>
    </source>
</evidence>
<dbReference type="InterPro" id="IPR036028">
    <property type="entry name" value="SH3-like_dom_sf"/>
</dbReference>
<dbReference type="InterPro" id="IPR017441">
    <property type="entry name" value="Protein_kinase_ATP_BS"/>
</dbReference>
<evidence type="ECO:0000256" key="3">
    <source>
        <dbReference type="ARBA" id="ARBA00022443"/>
    </source>
</evidence>
<proteinExistence type="inferred from homology"/>
<evidence type="ECO:0000256" key="12">
    <source>
        <dbReference type="ARBA" id="ARBA00023136"/>
    </source>
</evidence>
<keyword evidence="13 18" id="KW-0829">Tyrosine-protein kinase</keyword>
<evidence type="ECO:0000256" key="16">
    <source>
        <dbReference type="PROSITE-ProRule" id="PRU00192"/>
    </source>
</evidence>
<keyword evidence="9 18" id="KW-0418">Kinase</keyword>
<evidence type="ECO:0000256" key="1">
    <source>
        <dbReference type="ARBA" id="ARBA00004236"/>
    </source>
</evidence>
<evidence type="ECO:0000259" key="22">
    <source>
        <dbReference type="PROSITE" id="PS50011"/>
    </source>
</evidence>
<keyword evidence="10 17" id="KW-0067">ATP-binding</keyword>
<dbReference type="SUPFAM" id="SSF56112">
    <property type="entry name" value="Protein kinase-like (PK-like)"/>
    <property type="match status" value="1"/>
</dbReference>
<feature type="compositionally biased region" description="Polar residues" evidence="19">
    <location>
        <begin position="542"/>
        <end position="555"/>
    </location>
</feature>
<dbReference type="AlphaFoldDB" id="A0A1V4JVB5"/>
<dbReference type="InterPro" id="IPR050198">
    <property type="entry name" value="Non-receptor_tyrosine_kinases"/>
</dbReference>
<dbReference type="PRINTS" id="PR00109">
    <property type="entry name" value="TYRKINASE"/>
</dbReference>
<feature type="domain" description="SH2" evidence="20">
    <location>
        <begin position="147"/>
        <end position="244"/>
    </location>
</feature>
<dbReference type="STRING" id="372326.A0A1V4JVB5"/>
<dbReference type="SMART" id="SM00252">
    <property type="entry name" value="SH2"/>
    <property type="match status" value="1"/>
</dbReference>
<evidence type="ECO:0000256" key="9">
    <source>
        <dbReference type="ARBA" id="ARBA00022777"/>
    </source>
</evidence>
<dbReference type="PROSITE" id="PS50001">
    <property type="entry name" value="SH2"/>
    <property type="match status" value="1"/>
</dbReference>
<evidence type="ECO:0000256" key="13">
    <source>
        <dbReference type="ARBA" id="ARBA00023137"/>
    </source>
</evidence>
<dbReference type="Proteomes" id="UP000190648">
    <property type="component" value="Unassembled WGS sequence"/>
</dbReference>
<keyword evidence="15" id="KW-0727">SH2 domain</keyword>
<feature type="domain" description="Protein kinase" evidence="22">
    <location>
        <begin position="265"/>
        <end position="572"/>
    </location>
</feature>
<keyword evidence="3 16" id="KW-0728">SH3 domain</keyword>
<dbReference type="Gene3D" id="3.30.505.10">
    <property type="entry name" value="SH2 domain"/>
    <property type="match status" value="1"/>
</dbReference>
<dbReference type="SUPFAM" id="SSF50044">
    <property type="entry name" value="SH3-domain"/>
    <property type="match status" value="1"/>
</dbReference>
<dbReference type="SMART" id="SM00326">
    <property type="entry name" value="SH3"/>
    <property type="match status" value="1"/>
</dbReference>
<dbReference type="InterPro" id="IPR000980">
    <property type="entry name" value="SH2"/>
</dbReference>
<dbReference type="InterPro" id="IPR001452">
    <property type="entry name" value="SH3_domain"/>
</dbReference>
<dbReference type="GO" id="GO:0005886">
    <property type="term" value="C:plasma membrane"/>
    <property type="evidence" value="ECO:0007669"/>
    <property type="project" value="UniProtKB-SubCell"/>
</dbReference>
<evidence type="ECO:0000256" key="2">
    <source>
        <dbReference type="ARBA" id="ARBA00004635"/>
    </source>
</evidence>
<evidence type="ECO:0000256" key="6">
    <source>
        <dbReference type="ARBA" id="ARBA00022679"/>
    </source>
</evidence>
<evidence type="ECO:0000256" key="10">
    <source>
        <dbReference type="ARBA" id="ARBA00022840"/>
    </source>
</evidence>
<dbReference type="PANTHER" id="PTHR24418">
    <property type="entry name" value="TYROSINE-PROTEIN KINASE"/>
    <property type="match status" value="1"/>
</dbReference>
<comment type="subcellular location">
    <subcellularLocation>
        <location evidence="1">Cell membrane</location>
    </subcellularLocation>
    <subcellularLocation>
        <location evidence="2">Membrane</location>
        <topology evidence="2">Lipid-anchor</topology>
    </subcellularLocation>
</comment>
<dbReference type="OrthoDB" id="4062651at2759"/>
<evidence type="ECO:0000256" key="15">
    <source>
        <dbReference type="PROSITE-ProRule" id="PRU00191"/>
    </source>
</evidence>
<dbReference type="EC" id="2.7.10.2" evidence="18"/>
<dbReference type="InterPro" id="IPR020635">
    <property type="entry name" value="Tyr_kinase_cat_dom"/>
</dbReference>
<dbReference type="CDD" id="cd09933">
    <property type="entry name" value="SH2_Src_family"/>
    <property type="match status" value="1"/>
</dbReference>
<evidence type="ECO:0000259" key="20">
    <source>
        <dbReference type="PROSITE" id="PS50001"/>
    </source>
</evidence>
<reference evidence="23 24" key="1">
    <citation type="submission" date="2016-02" db="EMBL/GenBank/DDBJ databases">
        <title>Band-tailed pigeon sequencing and assembly.</title>
        <authorList>
            <person name="Soares A.E."/>
            <person name="Novak B.J."/>
            <person name="Rice E.S."/>
            <person name="O'Connell B."/>
            <person name="Chang D."/>
            <person name="Weber S."/>
            <person name="Shapiro B."/>
        </authorList>
    </citation>
    <scope>NUCLEOTIDE SEQUENCE [LARGE SCALE GENOMIC DNA]</scope>
    <source>
        <strain evidence="23">BTP2013</strain>
        <tissue evidence="23">Blood</tissue>
    </source>
</reference>
<evidence type="ECO:0000256" key="7">
    <source>
        <dbReference type="ARBA" id="ARBA00022707"/>
    </source>
</evidence>
<dbReference type="GO" id="GO:0005524">
    <property type="term" value="F:ATP binding"/>
    <property type="evidence" value="ECO:0007669"/>
    <property type="project" value="UniProtKB-UniRule"/>
</dbReference>
<feature type="region of interest" description="Disordered" evidence="19">
    <location>
        <begin position="542"/>
        <end position="572"/>
    </location>
</feature>
<feature type="domain" description="SH3" evidence="21">
    <location>
        <begin position="81"/>
        <end position="141"/>
    </location>
</feature>
<evidence type="ECO:0000256" key="8">
    <source>
        <dbReference type="ARBA" id="ARBA00022741"/>
    </source>
</evidence>
<dbReference type="PRINTS" id="PR00401">
    <property type="entry name" value="SH2DOMAIN"/>
</dbReference>
<evidence type="ECO:0000313" key="23">
    <source>
        <dbReference type="EMBL" id="OPJ76146.1"/>
    </source>
</evidence>
<gene>
    <name evidence="23" type="primary">BLK</name>
    <name evidence="23" type="ORF">AV530_011528</name>
</gene>
<keyword evidence="14" id="KW-0449">Lipoprotein</keyword>
<feature type="compositionally biased region" description="Polar residues" evidence="19">
    <location>
        <begin position="445"/>
        <end position="465"/>
    </location>
</feature>
<dbReference type="Pfam" id="PF07714">
    <property type="entry name" value="PK_Tyr_Ser-Thr"/>
    <property type="match status" value="1"/>
</dbReference>
<dbReference type="EMBL" id="LSYS01006066">
    <property type="protein sequence ID" value="OPJ76146.1"/>
    <property type="molecule type" value="Genomic_DNA"/>
</dbReference>
<comment type="caution">
    <text evidence="23">The sequence shown here is derived from an EMBL/GenBank/DDBJ whole genome shotgun (WGS) entry which is preliminary data.</text>
</comment>
<dbReference type="InterPro" id="IPR036860">
    <property type="entry name" value="SH2_dom_sf"/>
</dbReference>
<keyword evidence="12" id="KW-0472">Membrane</keyword>
<evidence type="ECO:0000256" key="19">
    <source>
        <dbReference type="SAM" id="MobiDB-lite"/>
    </source>
</evidence>
<evidence type="ECO:0000256" key="5">
    <source>
        <dbReference type="ARBA" id="ARBA00022553"/>
    </source>
</evidence>
<dbReference type="GO" id="GO:0004715">
    <property type="term" value="F:non-membrane spanning protein tyrosine kinase activity"/>
    <property type="evidence" value="ECO:0007669"/>
    <property type="project" value="UniProtKB-EC"/>
</dbReference>
<organism evidence="23 24">
    <name type="scientific">Patagioenas fasciata monilis</name>
    <dbReference type="NCBI Taxonomy" id="372326"/>
    <lineage>
        <taxon>Eukaryota</taxon>
        <taxon>Metazoa</taxon>
        <taxon>Chordata</taxon>
        <taxon>Craniata</taxon>
        <taxon>Vertebrata</taxon>
        <taxon>Euteleostomi</taxon>
        <taxon>Archelosauria</taxon>
        <taxon>Archosauria</taxon>
        <taxon>Dinosauria</taxon>
        <taxon>Saurischia</taxon>
        <taxon>Theropoda</taxon>
        <taxon>Coelurosauria</taxon>
        <taxon>Aves</taxon>
        <taxon>Neognathae</taxon>
        <taxon>Neoaves</taxon>
        <taxon>Columbimorphae</taxon>
        <taxon>Columbiformes</taxon>
        <taxon>Columbidae</taxon>
        <taxon>Patagioenas</taxon>
    </lineage>
</organism>
<keyword evidence="11" id="KW-0832">Ubl conjugation</keyword>
<dbReference type="FunFam" id="3.30.505.10:FF:000010">
    <property type="entry name" value="Tyrosine-protein kinase"/>
    <property type="match status" value="1"/>
</dbReference>
<keyword evidence="7" id="KW-0519">Myristate</keyword>
<dbReference type="InterPro" id="IPR011009">
    <property type="entry name" value="Kinase-like_dom_sf"/>
</dbReference>
<evidence type="ECO:0000256" key="14">
    <source>
        <dbReference type="ARBA" id="ARBA00023288"/>
    </source>
</evidence>
<dbReference type="FunFam" id="2.30.30.40:FF:000211">
    <property type="entry name" value="Tyrosine-protein kinase"/>
    <property type="match status" value="1"/>
</dbReference>
<dbReference type="Pfam" id="PF00017">
    <property type="entry name" value="SH2"/>
    <property type="match status" value="1"/>
</dbReference>
<dbReference type="PROSITE" id="PS50011">
    <property type="entry name" value="PROTEIN_KINASE_DOM"/>
    <property type="match status" value="1"/>
</dbReference>
<evidence type="ECO:0000256" key="4">
    <source>
        <dbReference type="ARBA" id="ARBA00022475"/>
    </source>
</evidence>
<dbReference type="PROSITE" id="PS00107">
    <property type="entry name" value="PROTEIN_KINASE_ATP"/>
    <property type="match status" value="1"/>
</dbReference>
<sequence length="572" mass="63383">MPESLDILGSKPGSLLGCGFAKLKLEIACCSGLTRMGLLGSKNQLMSNSGSNPKHKSKPTLTSPKGREFINIPHLNQASVQDNLIVIALYDFPASSDRDLQLVKGEKLQVLSNEGDWWLAKSLSSGRKGYIPSNFVAQVDSLEEEKWYFKTLSRKDAERLLLSSGNKVGSFLVRESETSKGAYSLSVRDSDSAHGDIIKHYRIRSLDDGGYYISPRMTFSSLPDLIHHYSQKGDGLCQRLTAPCKSLVPQRPWAQDEWEIPRESLKLVKKLGSGQFGEVWMGYYKNNIKVAVKTMKEGSMDPDAFLAEANLMKRLQHNKLVRLYAVVTKQPIYIVTEYMANGCLLDYLKTEEGSQLNLPKLIDMSAQVAEGMAYIERMNSIHRDLRAANILVSETLCCKIADFGLARIIENEYLAQEGLQLKLDGKPGVVQEVEFHSHKCPKQKGLQSKSQMRNGVPSPVTSSPGDNCIPGGQDISNGASKLCKRSLTPISTWQPKRCLVTMGELQSETHRYSKSGRLGNQLEKFREGDNAGTALRNCSLTTSFGSRSSPPSDLNSIRHKKGQFSSRAVISH</sequence>
<dbReference type="PRINTS" id="PR00452">
    <property type="entry name" value="SH3DOMAIN"/>
</dbReference>
<keyword evidence="6 18" id="KW-0808">Transferase</keyword>
<dbReference type="FunFam" id="3.30.200.20:FF:000036">
    <property type="entry name" value="Tyrosine-protein kinase"/>
    <property type="match status" value="1"/>
</dbReference>
<keyword evidence="8 17" id="KW-0547">Nucleotide-binding</keyword>
<evidence type="ECO:0000256" key="17">
    <source>
        <dbReference type="PROSITE-ProRule" id="PRU10141"/>
    </source>
</evidence>
<feature type="compositionally biased region" description="Polar residues" evidence="19">
    <location>
        <begin position="563"/>
        <end position="572"/>
    </location>
</feature>
<dbReference type="PROSITE" id="PS50002">
    <property type="entry name" value="SH3"/>
    <property type="match status" value="1"/>
</dbReference>
<evidence type="ECO:0000313" key="24">
    <source>
        <dbReference type="Proteomes" id="UP000190648"/>
    </source>
</evidence>
<feature type="binding site" evidence="17">
    <location>
        <position position="293"/>
    </location>
    <ligand>
        <name>ATP</name>
        <dbReference type="ChEBI" id="CHEBI:30616"/>
    </ligand>
</feature>
<evidence type="ECO:0000256" key="11">
    <source>
        <dbReference type="ARBA" id="ARBA00022843"/>
    </source>
</evidence>
<dbReference type="InterPro" id="IPR001245">
    <property type="entry name" value="Ser-Thr/Tyr_kinase_cat_dom"/>
</dbReference>
<comment type="similarity">
    <text evidence="18">Belongs to the protein kinase superfamily. Tyr protein kinase family.</text>
</comment>
<keyword evidence="4" id="KW-1003">Cell membrane</keyword>
<dbReference type="Gene3D" id="1.10.510.10">
    <property type="entry name" value="Transferase(Phosphotransferase) domain 1"/>
    <property type="match status" value="1"/>
</dbReference>
<keyword evidence="5" id="KW-0597">Phosphoprotein</keyword>
<accession>A0A1V4JVB5</accession>
<feature type="region of interest" description="Disordered" evidence="19">
    <location>
        <begin position="44"/>
        <end position="64"/>
    </location>
</feature>
<dbReference type="Pfam" id="PF00018">
    <property type="entry name" value="SH3_1"/>
    <property type="match status" value="1"/>
</dbReference>
<dbReference type="Gene3D" id="2.30.30.40">
    <property type="entry name" value="SH3 Domains"/>
    <property type="match status" value="1"/>
</dbReference>